<dbReference type="AlphaFoldDB" id="A0A3A2Z6Z4"/>
<keyword evidence="3" id="KW-0813">Transport</keyword>
<feature type="region of interest" description="Disordered" evidence="7">
    <location>
        <begin position="107"/>
        <end position="176"/>
    </location>
</feature>
<evidence type="ECO:0000313" key="9">
    <source>
        <dbReference type="Proteomes" id="UP000266188"/>
    </source>
</evidence>
<keyword evidence="6" id="KW-0539">Nucleus</keyword>
<name>A0A3A2Z6Z4_9EURO</name>
<dbReference type="InterPro" id="IPR022784">
    <property type="entry name" value="Ribosome_bgen_Alb1"/>
</dbReference>
<evidence type="ECO:0000256" key="5">
    <source>
        <dbReference type="ARBA" id="ARBA00022517"/>
    </source>
</evidence>
<dbReference type="Pfam" id="PF09135">
    <property type="entry name" value="Alb1"/>
    <property type="match status" value="1"/>
</dbReference>
<keyword evidence="9" id="KW-1185">Reference proteome</keyword>
<organism evidence="8 9">
    <name type="scientific">Aspergillus sclerotialis</name>
    <dbReference type="NCBI Taxonomy" id="2070753"/>
    <lineage>
        <taxon>Eukaryota</taxon>
        <taxon>Fungi</taxon>
        <taxon>Dikarya</taxon>
        <taxon>Ascomycota</taxon>
        <taxon>Pezizomycotina</taxon>
        <taxon>Eurotiomycetes</taxon>
        <taxon>Eurotiomycetidae</taxon>
        <taxon>Eurotiales</taxon>
        <taxon>Aspergillaceae</taxon>
        <taxon>Aspergillus</taxon>
        <taxon>Aspergillus subgen. Polypaecilum</taxon>
    </lineage>
</organism>
<dbReference type="OrthoDB" id="5304887at2759"/>
<dbReference type="Proteomes" id="UP000266188">
    <property type="component" value="Unassembled WGS sequence"/>
</dbReference>
<evidence type="ECO:0000256" key="1">
    <source>
        <dbReference type="ARBA" id="ARBA00004123"/>
    </source>
</evidence>
<evidence type="ECO:0000256" key="7">
    <source>
        <dbReference type="SAM" id="MobiDB-lite"/>
    </source>
</evidence>
<proteinExistence type="predicted"/>
<feature type="region of interest" description="Disordered" evidence="7">
    <location>
        <begin position="1"/>
        <end position="36"/>
    </location>
</feature>
<evidence type="ECO:0000256" key="4">
    <source>
        <dbReference type="ARBA" id="ARBA00022490"/>
    </source>
</evidence>
<gene>
    <name evidence="8" type="ORF">PHISCL_08788</name>
</gene>
<feature type="compositionally biased region" description="Acidic residues" evidence="7">
    <location>
        <begin position="123"/>
        <end position="137"/>
    </location>
</feature>
<reference evidence="9" key="1">
    <citation type="submission" date="2017-02" db="EMBL/GenBank/DDBJ databases">
        <authorList>
            <person name="Tafer H."/>
            <person name="Lopandic K."/>
        </authorList>
    </citation>
    <scope>NUCLEOTIDE SEQUENCE [LARGE SCALE GENOMIC DNA]</scope>
    <source>
        <strain evidence="9">CBS 366.77</strain>
    </source>
</reference>
<dbReference type="PANTHER" id="PTHR28280:SF1">
    <property type="entry name" value="SHUTTLING PRE-60S FACTOR ECM1"/>
    <property type="match status" value="1"/>
</dbReference>
<accession>A0A3A2Z6Z4</accession>
<dbReference type="GO" id="GO:0000055">
    <property type="term" value="P:ribosomal large subunit export from nucleus"/>
    <property type="evidence" value="ECO:0007669"/>
    <property type="project" value="TreeGrafter"/>
</dbReference>
<dbReference type="InterPro" id="IPR053278">
    <property type="entry name" value="Pre-60S_factor_ECM1"/>
</dbReference>
<dbReference type="EMBL" id="MVGC01000480">
    <property type="protein sequence ID" value="RJE18872.1"/>
    <property type="molecule type" value="Genomic_DNA"/>
</dbReference>
<evidence type="ECO:0000256" key="2">
    <source>
        <dbReference type="ARBA" id="ARBA00004496"/>
    </source>
</evidence>
<dbReference type="GO" id="GO:0005737">
    <property type="term" value="C:cytoplasm"/>
    <property type="evidence" value="ECO:0007669"/>
    <property type="project" value="UniProtKB-SubCell"/>
</dbReference>
<keyword evidence="4" id="KW-0963">Cytoplasm</keyword>
<sequence length="176" mass="19243">MAKSKSNSARSRAARRAASPSLDLDKSLTSLPRVEEDNVLRDSILADRANAGVTKKQSKPKAKTRAQRLRQQKGLERAEIVMDQLEVKVAGSVKRGKNVKARRADWDDLNKSNKSKFALLQEQSDDDTPNDGDDAMVDDSTAPASNSTKPAAPLPDQLAQKPVEEHAPVDEDDEIT</sequence>
<evidence type="ECO:0000256" key="6">
    <source>
        <dbReference type="ARBA" id="ARBA00023242"/>
    </source>
</evidence>
<evidence type="ECO:0008006" key="10">
    <source>
        <dbReference type="Google" id="ProtNLM"/>
    </source>
</evidence>
<protein>
    <recommendedName>
        <fullName evidence="10">Ribosome biogenesis protein Alb1</fullName>
    </recommendedName>
</protein>
<dbReference type="PANTHER" id="PTHR28280">
    <property type="entry name" value="SHUTTLING PRE-60S FACTOR ECM1"/>
    <property type="match status" value="1"/>
</dbReference>
<dbReference type="GO" id="GO:0005730">
    <property type="term" value="C:nucleolus"/>
    <property type="evidence" value="ECO:0007669"/>
    <property type="project" value="TreeGrafter"/>
</dbReference>
<dbReference type="GO" id="GO:0030687">
    <property type="term" value="C:preribosome, large subunit precursor"/>
    <property type="evidence" value="ECO:0007669"/>
    <property type="project" value="TreeGrafter"/>
</dbReference>
<evidence type="ECO:0000313" key="8">
    <source>
        <dbReference type="EMBL" id="RJE18872.1"/>
    </source>
</evidence>
<feature type="compositionally biased region" description="Low complexity" evidence="7">
    <location>
        <begin position="1"/>
        <end position="21"/>
    </location>
</feature>
<feature type="compositionally biased region" description="Basic residues" evidence="7">
    <location>
        <begin position="56"/>
        <end position="71"/>
    </location>
</feature>
<evidence type="ECO:0000256" key="3">
    <source>
        <dbReference type="ARBA" id="ARBA00022448"/>
    </source>
</evidence>
<keyword evidence="5" id="KW-0690">Ribosome biogenesis</keyword>
<comment type="caution">
    <text evidence="8">The sequence shown here is derived from an EMBL/GenBank/DDBJ whole genome shotgun (WGS) entry which is preliminary data.</text>
</comment>
<comment type="subcellular location">
    <subcellularLocation>
        <location evidence="2">Cytoplasm</location>
    </subcellularLocation>
    <subcellularLocation>
        <location evidence="1">Nucleus</location>
    </subcellularLocation>
</comment>
<feature type="region of interest" description="Disordered" evidence="7">
    <location>
        <begin position="49"/>
        <end position="75"/>
    </location>
</feature>